<dbReference type="Pfam" id="PF03168">
    <property type="entry name" value="LEA_2"/>
    <property type="match status" value="1"/>
</dbReference>
<evidence type="ECO:0000313" key="4">
    <source>
        <dbReference type="Proteomes" id="UP000006727"/>
    </source>
</evidence>
<organism evidence="3 4">
    <name type="scientific">Physcomitrium patens</name>
    <name type="common">Spreading-leaved earth moss</name>
    <name type="synonym">Physcomitrella patens</name>
    <dbReference type="NCBI Taxonomy" id="3218"/>
    <lineage>
        <taxon>Eukaryota</taxon>
        <taxon>Viridiplantae</taxon>
        <taxon>Streptophyta</taxon>
        <taxon>Embryophyta</taxon>
        <taxon>Bryophyta</taxon>
        <taxon>Bryophytina</taxon>
        <taxon>Bryopsida</taxon>
        <taxon>Funariidae</taxon>
        <taxon>Funariales</taxon>
        <taxon>Funariaceae</taxon>
        <taxon>Physcomitrium</taxon>
    </lineage>
</organism>
<sequence length="241" mass="26505">MADHEEKDVVALTQNVGETIGELLSWGTPDADIAGFNVLNIDTKHAEVFIDVKITNPNPIPIPLIDIIYEISSEGRKLCSGTIPDAGTIHAHSSEIVKIPLTLIYKDIVTLLIDVPVIGRITLPLEEKGEILVPHKPDVDLDYIDWDHLSLEETSATLHLTLKNMNKFDIDTIFSFLFSSFPVPITFRPKDFGGALWDILRGRGTGYAMEGSVGVDTPFGPMHLLFSKSGETALKGKDDDE</sequence>
<evidence type="ECO:0000256" key="1">
    <source>
        <dbReference type="ARBA" id="ARBA00005960"/>
    </source>
</evidence>
<dbReference type="Gramene" id="Pp3c8_22670V3.2">
    <property type="protein sequence ID" value="Pp3c8_22670V3.2"/>
    <property type="gene ID" value="Pp3c8_22670"/>
</dbReference>
<evidence type="ECO:0000259" key="2">
    <source>
        <dbReference type="SMART" id="SM00769"/>
    </source>
</evidence>
<protein>
    <recommendedName>
        <fullName evidence="2">Water stress and hypersensitive response domain-containing protein</fullName>
    </recommendedName>
</protein>
<dbReference type="InParanoid" id="A0A7I4ELL2"/>
<keyword evidence="4" id="KW-1185">Reference proteome</keyword>
<dbReference type="AlphaFoldDB" id="A0A7I4ELL2"/>
<dbReference type="SUPFAM" id="SSF117070">
    <property type="entry name" value="LEA14-like"/>
    <property type="match status" value="2"/>
</dbReference>
<dbReference type="GO" id="GO:0009269">
    <property type="term" value="P:response to desiccation"/>
    <property type="evidence" value="ECO:0007669"/>
    <property type="project" value="InterPro"/>
</dbReference>
<dbReference type="EnsemblPlants" id="Pp3c8_22670V3.2">
    <property type="protein sequence ID" value="Pp3c8_22670V3.2"/>
    <property type="gene ID" value="Pp3c8_22670"/>
</dbReference>
<dbReference type="PANTHER" id="PTHR31459:SF2">
    <property type="entry name" value="OS03G0843300 PROTEIN"/>
    <property type="match status" value="1"/>
</dbReference>
<dbReference type="Gene3D" id="2.60.40.1820">
    <property type="match status" value="2"/>
</dbReference>
<dbReference type="InterPro" id="IPR004864">
    <property type="entry name" value="LEA_2"/>
</dbReference>
<evidence type="ECO:0000313" key="3">
    <source>
        <dbReference type="EnsemblPlants" id="Pp3c8_22670V3.2"/>
    </source>
</evidence>
<dbReference type="Proteomes" id="UP000006727">
    <property type="component" value="Chromosome 8"/>
</dbReference>
<reference evidence="3" key="3">
    <citation type="submission" date="2020-12" db="UniProtKB">
        <authorList>
            <consortium name="EnsemblPlants"/>
        </authorList>
    </citation>
    <scope>IDENTIFICATION</scope>
</reference>
<dbReference type="InterPro" id="IPR013990">
    <property type="entry name" value="WHy-dom"/>
</dbReference>
<reference evidence="3 4" key="1">
    <citation type="journal article" date="2008" name="Science">
        <title>The Physcomitrella genome reveals evolutionary insights into the conquest of land by plants.</title>
        <authorList>
            <person name="Rensing S."/>
            <person name="Lang D."/>
            <person name="Zimmer A."/>
            <person name="Terry A."/>
            <person name="Salamov A."/>
            <person name="Shapiro H."/>
            <person name="Nishiyama T."/>
            <person name="Perroud P.-F."/>
            <person name="Lindquist E."/>
            <person name="Kamisugi Y."/>
            <person name="Tanahashi T."/>
            <person name="Sakakibara K."/>
            <person name="Fujita T."/>
            <person name="Oishi K."/>
            <person name="Shin-I T."/>
            <person name="Kuroki Y."/>
            <person name="Toyoda A."/>
            <person name="Suzuki Y."/>
            <person name="Hashimoto A."/>
            <person name="Yamaguchi K."/>
            <person name="Sugano A."/>
            <person name="Kohara Y."/>
            <person name="Fujiyama A."/>
            <person name="Anterola A."/>
            <person name="Aoki S."/>
            <person name="Ashton N."/>
            <person name="Barbazuk W.B."/>
            <person name="Barker E."/>
            <person name="Bennetzen J."/>
            <person name="Bezanilla M."/>
            <person name="Blankenship R."/>
            <person name="Cho S.H."/>
            <person name="Dutcher S."/>
            <person name="Estelle M."/>
            <person name="Fawcett J.A."/>
            <person name="Gundlach H."/>
            <person name="Hanada K."/>
            <person name="Heyl A."/>
            <person name="Hicks K.A."/>
            <person name="Hugh J."/>
            <person name="Lohr M."/>
            <person name="Mayer K."/>
            <person name="Melkozernov A."/>
            <person name="Murata T."/>
            <person name="Nelson D."/>
            <person name="Pils B."/>
            <person name="Prigge M."/>
            <person name="Reiss B."/>
            <person name="Renner T."/>
            <person name="Rombauts S."/>
            <person name="Rushton P."/>
            <person name="Sanderfoot A."/>
            <person name="Schween G."/>
            <person name="Shiu S.-H."/>
            <person name="Stueber K."/>
            <person name="Theodoulou F.L."/>
            <person name="Tu H."/>
            <person name="Van de Peer Y."/>
            <person name="Verrier P.J."/>
            <person name="Waters E."/>
            <person name="Wood A."/>
            <person name="Yang L."/>
            <person name="Cove D."/>
            <person name="Cuming A."/>
            <person name="Hasebe M."/>
            <person name="Lucas S."/>
            <person name="Mishler D.B."/>
            <person name="Reski R."/>
            <person name="Grigoriev I."/>
            <person name="Quatrano R.S."/>
            <person name="Boore J.L."/>
        </authorList>
    </citation>
    <scope>NUCLEOTIDE SEQUENCE [LARGE SCALE GENOMIC DNA]</scope>
    <source>
        <strain evidence="3 4">cv. Gransden 2004</strain>
    </source>
</reference>
<dbReference type="InterPro" id="IPR045043">
    <property type="entry name" value="Lea14-like"/>
</dbReference>
<feature type="domain" description="Water stress and hypersensitive response" evidence="2">
    <location>
        <begin position="31"/>
        <end position="130"/>
    </location>
</feature>
<dbReference type="EMBL" id="ABEU02000008">
    <property type="status" value="NOT_ANNOTATED_CDS"/>
    <property type="molecule type" value="Genomic_DNA"/>
</dbReference>
<accession>A0A7I4ELL2</accession>
<comment type="similarity">
    <text evidence="1">Belongs to the LEA type 2 family.</text>
</comment>
<reference evidence="3 4" key="2">
    <citation type="journal article" date="2018" name="Plant J.">
        <title>The Physcomitrella patens chromosome-scale assembly reveals moss genome structure and evolution.</title>
        <authorList>
            <person name="Lang D."/>
            <person name="Ullrich K.K."/>
            <person name="Murat F."/>
            <person name="Fuchs J."/>
            <person name="Jenkins J."/>
            <person name="Haas F.B."/>
            <person name="Piednoel M."/>
            <person name="Gundlach H."/>
            <person name="Van Bel M."/>
            <person name="Meyberg R."/>
            <person name="Vives C."/>
            <person name="Morata J."/>
            <person name="Symeonidi A."/>
            <person name="Hiss M."/>
            <person name="Muchero W."/>
            <person name="Kamisugi Y."/>
            <person name="Saleh O."/>
            <person name="Blanc G."/>
            <person name="Decker E.L."/>
            <person name="van Gessel N."/>
            <person name="Grimwood J."/>
            <person name="Hayes R.D."/>
            <person name="Graham S.W."/>
            <person name="Gunter L.E."/>
            <person name="McDaniel S.F."/>
            <person name="Hoernstein S.N.W."/>
            <person name="Larsson A."/>
            <person name="Li F.W."/>
            <person name="Perroud P.F."/>
            <person name="Phillips J."/>
            <person name="Ranjan P."/>
            <person name="Rokshar D.S."/>
            <person name="Rothfels C.J."/>
            <person name="Schneider L."/>
            <person name="Shu S."/>
            <person name="Stevenson D.W."/>
            <person name="Thummler F."/>
            <person name="Tillich M."/>
            <person name="Villarreal Aguilar J.C."/>
            <person name="Widiez T."/>
            <person name="Wong G.K."/>
            <person name="Wymore A."/>
            <person name="Zhang Y."/>
            <person name="Zimmer A.D."/>
            <person name="Quatrano R.S."/>
            <person name="Mayer K.F.X."/>
            <person name="Goodstein D."/>
            <person name="Casacuberta J.M."/>
            <person name="Vandepoele K."/>
            <person name="Reski R."/>
            <person name="Cuming A.C."/>
            <person name="Tuskan G.A."/>
            <person name="Maumus F."/>
            <person name="Salse J."/>
            <person name="Schmutz J."/>
            <person name="Rensing S.A."/>
        </authorList>
    </citation>
    <scope>NUCLEOTIDE SEQUENCE [LARGE SCALE GENOMIC DNA]</scope>
    <source>
        <strain evidence="3 4">cv. Gransden 2004</strain>
    </source>
</reference>
<dbReference type="SMART" id="SM00769">
    <property type="entry name" value="WHy"/>
    <property type="match status" value="1"/>
</dbReference>
<proteinExistence type="inferred from homology"/>
<name>A0A7I4ELL2_PHYPA</name>
<dbReference type="PANTHER" id="PTHR31459">
    <property type="match status" value="1"/>
</dbReference>